<feature type="binding site" evidence="15">
    <location>
        <position position="146"/>
    </location>
    <ligand>
        <name>cyanocob(III)alamin</name>
        <dbReference type="ChEBI" id="CHEBI:17439"/>
    </ligand>
</feature>
<dbReference type="GO" id="GO:0006824">
    <property type="term" value="P:cobalt ion transport"/>
    <property type="evidence" value="ECO:0007669"/>
    <property type="project" value="UniProtKB-KW"/>
</dbReference>
<evidence type="ECO:0000313" key="18">
    <source>
        <dbReference type="Proteomes" id="UP000582182"/>
    </source>
</evidence>
<evidence type="ECO:0000256" key="3">
    <source>
        <dbReference type="ARBA" id="ARBA00022426"/>
    </source>
</evidence>
<keyword evidence="7" id="KW-0732">Signal</keyword>
<feature type="binding site" evidence="15">
    <location>
        <position position="358"/>
    </location>
    <ligand>
        <name>cyanocob(III)alamin</name>
        <dbReference type="ChEBI" id="CHEBI:17439"/>
    </ligand>
</feature>
<feature type="binding site" evidence="15">
    <location>
        <position position="191"/>
    </location>
    <ligand>
        <name>cyanocob(III)alamin</name>
        <dbReference type="ChEBI" id="CHEBI:17439"/>
    </ligand>
</feature>
<feature type="binding site" evidence="15">
    <location>
        <position position="336"/>
    </location>
    <ligand>
        <name>cyanocob(III)alamin</name>
        <dbReference type="ChEBI" id="CHEBI:17439"/>
    </ligand>
</feature>
<keyword evidence="6" id="KW-0479">Metal-binding</keyword>
<dbReference type="GO" id="GO:0005615">
    <property type="term" value="C:extracellular space"/>
    <property type="evidence" value="ECO:0007669"/>
    <property type="project" value="TreeGrafter"/>
</dbReference>
<keyword evidence="18" id="KW-1185">Reference proteome</keyword>
<feature type="disulfide bond" evidence="16">
    <location>
        <begin position="65"/>
        <end position="108"/>
    </location>
</feature>
<dbReference type="OrthoDB" id="9440006at2759"/>
<protein>
    <recommendedName>
        <fullName evidence="13">Transcobalamin-2</fullName>
    </recommendedName>
    <alternativeName>
        <fullName evidence="14">Transcobalamin II</fullName>
    </alternativeName>
</protein>
<accession>A0A7L3L434</accession>
<dbReference type="PANTHER" id="PTHR10559">
    <property type="entry name" value="TRANSCOBALAMIN-1/GASTRIC INTRINSIC FACTOR"/>
    <property type="match status" value="1"/>
</dbReference>
<organism evidence="17 18">
    <name type="scientific">Turnix velox</name>
    <name type="common">Little buttonquail</name>
    <dbReference type="NCBI Taxonomy" id="2529409"/>
    <lineage>
        <taxon>Eukaryota</taxon>
        <taxon>Metazoa</taxon>
        <taxon>Chordata</taxon>
        <taxon>Craniata</taxon>
        <taxon>Vertebrata</taxon>
        <taxon>Euteleostomi</taxon>
        <taxon>Archelosauria</taxon>
        <taxon>Archosauria</taxon>
        <taxon>Dinosauria</taxon>
        <taxon>Saurischia</taxon>
        <taxon>Theropoda</taxon>
        <taxon>Coelurosauria</taxon>
        <taxon>Aves</taxon>
        <taxon>Neognathae</taxon>
        <taxon>Neoaves</taxon>
        <taxon>Charadriiformes</taxon>
        <taxon>Turnicidae</taxon>
        <taxon>Turnix</taxon>
    </lineage>
</organism>
<feature type="binding site" evidence="15">
    <location>
        <begin position="326"/>
        <end position="328"/>
    </location>
    <ligand>
        <name>cyanocob(III)alamin</name>
        <dbReference type="ChEBI" id="CHEBI:17439"/>
    </ligand>
</feature>
<reference evidence="17 18" key="1">
    <citation type="submission" date="2019-09" db="EMBL/GenBank/DDBJ databases">
        <title>Bird 10,000 Genomes (B10K) Project - Family phase.</title>
        <authorList>
            <person name="Zhang G."/>
        </authorList>
    </citation>
    <scope>NUCLEOTIDE SEQUENCE [LARGE SCALE GENOMIC DNA]</scope>
    <source>
        <strain evidence="17">B10K-DU-029-46</strain>
    </source>
</reference>
<evidence type="ECO:0000256" key="12">
    <source>
        <dbReference type="ARBA" id="ARBA00038518"/>
    </source>
</evidence>
<evidence type="ECO:0000313" key="17">
    <source>
        <dbReference type="EMBL" id="NXU48573.1"/>
    </source>
</evidence>
<evidence type="ECO:0000256" key="2">
    <source>
        <dbReference type="ARBA" id="ARBA00006449"/>
    </source>
</evidence>
<gene>
    <name evidence="17" type="primary">Tcn2</name>
    <name evidence="17" type="ORF">TURVEL_R02253</name>
</gene>
<keyword evidence="4" id="KW-0813">Transport</keyword>
<evidence type="ECO:0000256" key="15">
    <source>
        <dbReference type="PIRSR" id="PIRSR602157-1"/>
    </source>
</evidence>
<sequence>TELPETGRLALYLLGLQATCSPPEHLRLLVTWLKHYLNMDWIGSRHYGHPLTSYYQYSLGVLALCTQHKRMGEEVIKRLLAAEHHDRFRQASIGAVDTEAVAALAFICLEKKRMVRPRQLAELQVAIRKIQKRMLEAQDTHGFFGNIYSTPLAMQVFIATNTCHTEPAYDRAMTALLKNLDALTTAHTMAQALPALHSRSYLDVASMSCQLGWRGEKEESQDGVGFGLPINGFLATGTPSAKPTPEVLENMITVTLVVECLPWCSLQHLYNQSVSVPAGTSLLGVLMVATNQETGNFTFDTEDTFNGPFLTRVMGLKAQQNHRFYWQLLSAPKTSLEMGVAEYKPKDKETIILRLSKW</sequence>
<feature type="binding site" evidence="15">
    <location>
        <begin position="52"/>
        <end position="56"/>
    </location>
    <ligand>
        <name>cyanocob(III)alamin</name>
        <dbReference type="ChEBI" id="CHEBI:17439"/>
    </ligand>
</feature>
<dbReference type="PANTHER" id="PTHR10559:SF14">
    <property type="entry name" value="TRANSCOBALAMIN-2"/>
    <property type="match status" value="1"/>
</dbReference>
<evidence type="ECO:0000256" key="6">
    <source>
        <dbReference type="ARBA" id="ARBA00022723"/>
    </source>
</evidence>
<feature type="non-terminal residue" evidence="17">
    <location>
        <position position="358"/>
    </location>
</feature>
<proteinExistence type="inferred from homology"/>
<evidence type="ECO:0000256" key="10">
    <source>
        <dbReference type="ARBA" id="ARBA00023285"/>
    </source>
</evidence>
<dbReference type="EMBL" id="VZTY01004220">
    <property type="protein sequence ID" value="NXU48573.1"/>
    <property type="molecule type" value="Genomic_DNA"/>
</dbReference>
<keyword evidence="9 16" id="KW-1015">Disulfide bond</keyword>
<comment type="function">
    <text evidence="11">Primary vitamin B12-binding and transport protein. Delivers cobalamin to cells.</text>
</comment>
<dbReference type="Gene3D" id="2.170.130.30">
    <property type="match status" value="1"/>
</dbReference>
<dbReference type="AlphaFoldDB" id="A0A7L3L434"/>
<comment type="caution">
    <text evidence="17">The sequence shown here is derived from an EMBL/GenBank/DDBJ whole genome shotgun (WGS) entry which is preliminary data.</text>
</comment>
<evidence type="ECO:0000256" key="13">
    <source>
        <dbReference type="ARBA" id="ARBA00040958"/>
    </source>
</evidence>
<evidence type="ECO:0000256" key="9">
    <source>
        <dbReference type="ARBA" id="ARBA00023157"/>
    </source>
</evidence>
<dbReference type="Pfam" id="PF01122">
    <property type="entry name" value="Cobalamin_bind"/>
    <property type="match status" value="1"/>
</dbReference>
<comment type="subcellular location">
    <subcellularLocation>
        <location evidence="1">Secreted</location>
    </subcellularLocation>
</comment>
<evidence type="ECO:0000256" key="7">
    <source>
        <dbReference type="ARBA" id="ARBA00022729"/>
    </source>
</evidence>
<feature type="binding site" evidence="15">
    <location>
        <position position="97"/>
    </location>
    <ligand>
        <name>cyanocob(III)alamin</name>
        <dbReference type="ChEBI" id="CHEBI:17439"/>
    </ligand>
</feature>
<evidence type="ECO:0000256" key="16">
    <source>
        <dbReference type="PIRSR" id="PIRSR602157-2"/>
    </source>
</evidence>
<keyword evidence="3" id="KW-0171">Cobalt transport</keyword>
<comment type="similarity">
    <text evidence="2">Belongs to the eukaryotic cobalamin transport proteins family.</text>
</comment>
<keyword evidence="10 15" id="KW-0170">Cobalt</keyword>
<evidence type="ECO:0000256" key="1">
    <source>
        <dbReference type="ARBA" id="ARBA00004613"/>
    </source>
</evidence>
<name>A0A7L3L434_9CHAR</name>
<evidence type="ECO:0000256" key="11">
    <source>
        <dbReference type="ARBA" id="ARBA00037184"/>
    </source>
</evidence>
<dbReference type="InterPro" id="IPR002157">
    <property type="entry name" value="Cbl-bd_prot"/>
</dbReference>
<feature type="non-terminal residue" evidence="17">
    <location>
        <position position="1"/>
    </location>
</feature>
<comment type="subunit">
    <text evidence="12">Interacts with CD320 (via LDL-receptor class A domains).</text>
</comment>
<dbReference type="InterPro" id="IPR051588">
    <property type="entry name" value="Cobalamin_Transport"/>
</dbReference>
<evidence type="ECO:0000256" key="4">
    <source>
        <dbReference type="ARBA" id="ARBA00022448"/>
    </source>
</evidence>
<evidence type="ECO:0000256" key="14">
    <source>
        <dbReference type="ARBA" id="ARBA00041463"/>
    </source>
</evidence>
<dbReference type="Gene3D" id="1.50.10.20">
    <property type="match status" value="1"/>
</dbReference>
<keyword evidence="8" id="KW-0406">Ion transport</keyword>
<evidence type="ECO:0000256" key="8">
    <source>
        <dbReference type="ARBA" id="ARBA00023065"/>
    </source>
</evidence>
<dbReference type="GO" id="GO:0046872">
    <property type="term" value="F:metal ion binding"/>
    <property type="evidence" value="ECO:0007669"/>
    <property type="project" value="UniProtKB-KW"/>
</dbReference>
<dbReference type="Proteomes" id="UP000582182">
    <property type="component" value="Unassembled WGS sequence"/>
</dbReference>
<dbReference type="GO" id="GO:0031419">
    <property type="term" value="F:cobalamin binding"/>
    <property type="evidence" value="ECO:0007669"/>
    <property type="project" value="InterPro"/>
</dbReference>
<dbReference type="GO" id="GO:0015889">
    <property type="term" value="P:cobalamin transport"/>
    <property type="evidence" value="ECO:0007669"/>
    <property type="project" value="InterPro"/>
</dbReference>
<keyword evidence="5" id="KW-0964">Secreted</keyword>
<evidence type="ECO:0000256" key="5">
    <source>
        <dbReference type="ARBA" id="ARBA00022525"/>
    </source>
</evidence>